<evidence type="ECO:0000256" key="2">
    <source>
        <dbReference type="ARBA" id="ARBA00022500"/>
    </source>
</evidence>
<feature type="domain" description="Methyl-accepting transducer" evidence="7">
    <location>
        <begin position="506"/>
        <end position="735"/>
    </location>
</feature>
<keyword evidence="4" id="KW-0807">Transducer</keyword>
<evidence type="ECO:0000259" key="7">
    <source>
        <dbReference type="PROSITE" id="PS50111"/>
    </source>
</evidence>
<keyword evidence="2" id="KW-0145">Chemotaxis</keyword>
<dbReference type="AlphaFoldDB" id="A0AA41Z3J1"/>
<keyword evidence="6" id="KW-1133">Transmembrane helix</keyword>
<dbReference type="Gene3D" id="1.10.287.950">
    <property type="entry name" value="Methyl-accepting chemotaxis protein"/>
    <property type="match status" value="1"/>
</dbReference>
<dbReference type="InterPro" id="IPR004089">
    <property type="entry name" value="MCPsignal_dom"/>
</dbReference>
<dbReference type="InterPro" id="IPR003660">
    <property type="entry name" value="HAMP_dom"/>
</dbReference>
<dbReference type="InterPro" id="IPR051310">
    <property type="entry name" value="MCP_chemotaxis"/>
</dbReference>
<feature type="domain" description="HAMP" evidence="8">
    <location>
        <begin position="449"/>
        <end position="501"/>
    </location>
</feature>
<dbReference type="FunFam" id="1.10.287.950:FF:000001">
    <property type="entry name" value="Methyl-accepting chemotaxis sensory transducer"/>
    <property type="match status" value="1"/>
</dbReference>
<comment type="subcellular location">
    <subcellularLocation>
        <location evidence="1">Membrane</location>
    </subcellularLocation>
</comment>
<comment type="caution">
    <text evidence="9">The sequence shown here is derived from an EMBL/GenBank/DDBJ whole genome shotgun (WGS) entry which is preliminary data.</text>
</comment>
<dbReference type="Pfam" id="PF00015">
    <property type="entry name" value="MCPsignal"/>
    <property type="match status" value="1"/>
</dbReference>
<dbReference type="Proteomes" id="UP001165667">
    <property type="component" value="Unassembled WGS sequence"/>
</dbReference>
<comment type="similarity">
    <text evidence="3">Belongs to the methyl-accepting chemotaxis (MCP) protein family.</text>
</comment>
<dbReference type="PANTHER" id="PTHR43531">
    <property type="entry name" value="PROTEIN ICFG"/>
    <property type="match status" value="1"/>
</dbReference>
<evidence type="ECO:0000256" key="5">
    <source>
        <dbReference type="SAM" id="MobiDB-lite"/>
    </source>
</evidence>
<name>A0AA41Z3J1_9HYPH</name>
<dbReference type="PROSITE" id="PS50111">
    <property type="entry name" value="CHEMOTAXIS_TRANSDUC_2"/>
    <property type="match status" value="1"/>
</dbReference>
<feature type="region of interest" description="Disordered" evidence="5">
    <location>
        <begin position="756"/>
        <end position="802"/>
    </location>
</feature>
<evidence type="ECO:0000259" key="8">
    <source>
        <dbReference type="PROSITE" id="PS50885"/>
    </source>
</evidence>
<dbReference type="GO" id="GO:0006935">
    <property type="term" value="P:chemotaxis"/>
    <property type="evidence" value="ECO:0007669"/>
    <property type="project" value="UniProtKB-KW"/>
</dbReference>
<dbReference type="EMBL" id="JAMOIM010000006">
    <property type="protein sequence ID" value="MCW6508622.1"/>
    <property type="molecule type" value="Genomic_DNA"/>
</dbReference>
<dbReference type="SUPFAM" id="SSF158472">
    <property type="entry name" value="HAMP domain-like"/>
    <property type="match status" value="1"/>
</dbReference>
<evidence type="ECO:0000256" key="1">
    <source>
        <dbReference type="ARBA" id="ARBA00004370"/>
    </source>
</evidence>
<reference evidence="9" key="1">
    <citation type="submission" date="2022-05" db="EMBL/GenBank/DDBJ databases">
        <authorList>
            <person name="Pankratov T."/>
        </authorList>
    </citation>
    <scope>NUCLEOTIDE SEQUENCE</scope>
    <source>
        <strain evidence="9">BP6-180914</strain>
    </source>
</reference>
<dbReference type="Pfam" id="PF00672">
    <property type="entry name" value="HAMP"/>
    <property type="match status" value="1"/>
</dbReference>
<evidence type="ECO:0000256" key="3">
    <source>
        <dbReference type="ARBA" id="ARBA00029447"/>
    </source>
</evidence>
<dbReference type="SUPFAM" id="SSF58104">
    <property type="entry name" value="Methyl-accepting chemotaxis protein (MCP) signaling domain"/>
    <property type="match status" value="1"/>
</dbReference>
<feature type="domain" description="HAMP" evidence="8">
    <location>
        <begin position="369"/>
        <end position="421"/>
    </location>
</feature>
<dbReference type="GO" id="GO:0007165">
    <property type="term" value="P:signal transduction"/>
    <property type="evidence" value="ECO:0007669"/>
    <property type="project" value="UniProtKB-KW"/>
</dbReference>
<keyword evidence="6" id="KW-0812">Transmembrane</keyword>
<dbReference type="SMART" id="SM00283">
    <property type="entry name" value="MA"/>
    <property type="match status" value="1"/>
</dbReference>
<organism evidence="9 10">
    <name type="scientific">Lichenifustis flavocetrariae</name>
    <dbReference type="NCBI Taxonomy" id="2949735"/>
    <lineage>
        <taxon>Bacteria</taxon>
        <taxon>Pseudomonadati</taxon>
        <taxon>Pseudomonadota</taxon>
        <taxon>Alphaproteobacteria</taxon>
        <taxon>Hyphomicrobiales</taxon>
        <taxon>Lichenihabitantaceae</taxon>
        <taxon>Lichenifustis</taxon>
    </lineage>
</organism>
<dbReference type="RefSeq" id="WP_282584990.1">
    <property type="nucleotide sequence ID" value="NZ_JAMOIM010000006.1"/>
</dbReference>
<dbReference type="SMART" id="SM00304">
    <property type="entry name" value="HAMP"/>
    <property type="match status" value="2"/>
</dbReference>
<evidence type="ECO:0000256" key="6">
    <source>
        <dbReference type="SAM" id="Phobius"/>
    </source>
</evidence>
<protein>
    <submittedName>
        <fullName evidence="9">Methyl-accepting chemotaxis protein</fullName>
    </submittedName>
</protein>
<dbReference type="CDD" id="cd11386">
    <property type="entry name" value="MCP_signal"/>
    <property type="match status" value="1"/>
</dbReference>
<feature type="transmembrane region" description="Helical" evidence="6">
    <location>
        <begin position="345"/>
        <end position="367"/>
    </location>
</feature>
<keyword evidence="10" id="KW-1185">Reference proteome</keyword>
<evidence type="ECO:0000313" key="10">
    <source>
        <dbReference type="Proteomes" id="UP001165667"/>
    </source>
</evidence>
<dbReference type="InterPro" id="IPR038188">
    <property type="entry name" value="TorS_sensor_sf"/>
</dbReference>
<keyword evidence="6" id="KW-0472">Membrane</keyword>
<dbReference type="CDD" id="cd06225">
    <property type="entry name" value="HAMP"/>
    <property type="match status" value="1"/>
</dbReference>
<feature type="compositionally biased region" description="Low complexity" evidence="5">
    <location>
        <begin position="777"/>
        <end position="787"/>
    </location>
</feature>
<dbReference type="Gene3D" id="1.20.58.920">
    <property type="match status" value="1"/>
</dbReference>
<sequence>MLNKKSHGVQSRRSLGIVACLTLAFAGLAVLAAVAGSASSWLSMQSARITTDLGAKVLPTVTASLNFAQNNAMLVSDAPSLASRPDAESLDQQATRLAGMLSEQAKRLAALRDLGVDAAALDSLQKRNMELGPKIDGLKALASERLAVRTQIQKTVAQALSDYQDLMDFVRPLQEATQTAVDGEIASLKEGVGSGPDAKQQTAQLDQDYKALHVAMDVQASSNLAFGMLSAAATATDESATNIKFQYDWAEVYMGKALKAFTGSQDAERLQKLVEALLKSGSGNDSVFLLRTREVDLDGKIAVTLNDLVNASAKLTDEVQALVQTQESSAHNAVTQSSTVTKQTLLVNALTSSAVMIAALLIALLYVRRSVGRRLRTLSHIMTSLAGGNRTVTVDVSGRDEITAMAEAVQVFRQGLIANDEFSVEAARMAKEREAARDLADRERTEAAARQETVVNSLAGGLAALAHGDLTHDLAQPFAAEYETLRRDFNATVAQLRGTMEQIVGNAEILRSGTSEIAGAADDLSRRTENQAASLEETAAALGEVTSAIRQTAEGAVHARDVVGSAKTQAETSGAVMQDAIAAMSAIEDSSGKIGQIIGVVDEIAFQTNLLALNAGVEAARAGDAGRGFAVVASEVRALAQRSADAAKEIKMLVASSKTQVSHGVELVAQSGTALRGILAKVAEINTVVSEIARAANEQLSGLEQVNVAVNQMDQVTQQNAAMVEETTAASHHLAREIETLVTLIGRFDVGAGGQAHSTVTPKLKAAARPARPPAAGPRVSRGGAVRKPAAAPEADDSWTEF</sequence>
<evidence type="ECO:0000313" key="9">
    <source>
        <dbReference type="EMBL" id="MCW6508622.1"/>
    </source>
</evidence>
<dbReference type="Gene3D" id="1.10.8.500">
    <property type="entry name" value="HAMP domain in histidine kinase"/>
    <property type="match status" value="1"/>
</dbReference>
<dbReference type="PANTHER" id="PTHR43531:SF11">
    <property type="entry name" value="METHYL-ACCEPTING CHEMOTAXIS PROTEIN 3"/>
    <property type="match status" value="1"/>
</dbReference>
<gene>
    <name evidence="9" type="ORF">M8523_11395</name>
</gene>
<dbReference type="PROSITE" id="PS50885">
    <property type="entry name" value="HAMP"/>
    <property type="match status" value="2"/>
</dbReference>
<dbReference type="GO" id="GO:0016020">
    <property type="term" value="C:membrane"/>
    <property type="evidence" value="ECO:0007669"/>
    <property type="project" value="UniProtKB-SubCell"/>
</dbReference>
<proteinExistence type="inferred from homology"/>
<accession>A0AA41Z3J1</accession>
<evidence type="ECO:0000256" key="4">
    <source>
        <dbReference type="PROSITE-ProRule" id="PRU00284"/>
    </source>
</evidence>